<keyword evidence="8" id="KW-1185">Reference proteome</keyword>
<dbReference type="Pfam" id="PF04116">
    <property type="entry name" value="FA_hydroxylase"/>
    <property type="match status" value="1"/>
</dbReference>
<dbReference type="GeneID" id="30025208"/>
<evidence type="ECO:0000313" key="7">
    <source>
        <dbReference type="EMBL" id="OAA53302.1"/>
    </source>
</evidence>
<evidence type="ECO:0000313" key="8">
    <source>
        <dbReference type="Proteomes" id="UP000076744"/>
    </source>
</evidence>
<reference evidence="7 8" key="1">
    <citation type="journal article" date="2016" name="Genome Biol. Evol.">
        <title>Divergent and convergent evolution of fungal pathogenicity.</title>
        <authorList>
            <person name="Shang Y."/>
            <person name="Xiao G."/>
            <person name="Zheng P."/>
            <person name="Cen K."/>
            <person name="Zhan S."/>
            <person name="Wang C."/>
        </authorList>
    </citation>
    <scope>NUCLEOTIDE SEQUENCE [LARGE SCALE GENOMIC DNA]</scope>
    <source>
        <strain evidence="7 8">ARSEF 2679</strain>
    </source>
</reference>
<dbReference type="Proteomes" id="UP000076744">
    <property type="component" value="Unassembled WGS sequence"/>
</dbReference>
<evidence type="ECO:0000259" key="6">
    <source>
        <dbReference type="Pfam" id="PF04116"/>
    </source>
</evidence>
<dbReference type="RefSeq" id="XP_018700355.1">
    <property type="nucleotide sequence ID" value="XM_018852519.1"/>
</dbReference>
<dbReference type="PANTHER" id="PTHR11863">
    <property type="entry name" value="STEROL DESATURASE"/>
    <property type="match status" value="1"/>
</dbReference>
<dbReference type="GO" id="GO:0016491">
    <property type="term" value="F:oxidoreductase activity"/>
    <property type="evidence" value="ECO:0007669"/>
    <property type="project" value="InterPro"/>
</dbReference>
<dbReference type="InterPro" id="IPR006694">
    <property type="entry name" value="Fatty_acid_hydroxylase"/>
</dbReference>
<keyword evidence="3 5" id="KW-1133">Transmembrane helix</keyword>
<evidence type="ECO:0000256" key="4">
    <source>
        <dbReference type="ARBA" id="ARBA00023136"/>
    </source>
</evidence>
<keyword evidence="4 5" id="KW-0472">Membrane</keyword>
<accession>A0A167LNM1</accession>
<dbReference type="GO" id="GO:0005506">
    <property type="term" value="F:iron ion binding"/>
    <property type="evidence" value="ECO:0007669"/>
    <property type="project" value="InterPro"/>
</dbReference>
<comment type="caution">
    <text evidence="7">The sequence shown here is derived from an EMBL/GenBank/DDBJ whole genome shotgun (WGS) entry which is preliminary data.</text>
</comment>
<dbReference type="STRING" id="1081104.A0A167LNM1"/>
<dbReference type="InterPro" id="IPR050307">
    <property type="entry name" value="Sterol_Desaturase_Related"/>
</dbReference>
<feature type="transmembrane region" description="Helical" evidence="5">
    <location>
        <begin position="185"/>
        <end position="205"/>
    </location>
</feature>
<evidence type="ECO:0000256" key="3">
    <source>
        <dbReference type="ARBA" id="ARBA00022989"/>
    </source>
</evidence>
<evidence type="ECO:0000256" key="2">
    <source>
        <dbReference type="ARBA" id="ARBA00022692"/>
    </source>
</evidence>
<dbReference type="GO" id="GO:0008610">
    <property type="term" value="P:lipid biosynthetic process"/>
    <property type="evidence" value="ECO:0007669"/>
    <property type="project" value="InterPro"/>
</dbReference>
<dbReference type="GO" id="GO:0016020">
    <property type="term" value="C:membrane"/>
    <property type="evidence" value="ECO:0007669"/>
    <property type="project" value="UniProtKB-SubCell"/>
</dbReference>
<sequence length="362" mass="41773">MAVETSTTTTATPGLGNVKYNKDSVKSTWRTWDPSRYQLAHRLLKDADIFHNDLARPVPVHPKTAKVPYLPQSEMHRWIITHGAWPLILHQVFVSVVGWNIGHVGSFVFYYGCQRLFMTQLMRMLREMGHTYGHLDGDVHERDGVPDNGVGKTLTSVLFAGIGRALLFDILTWDDAVAPIDSRWAWMPLVIGVYGIILDFWFYWYHRLMHEVGSLWKYHRTHHLTKHPNPLLTLYADGVQEVGDIIVMPLLTFYTMKLMGVSLNFYEWNVCNVYLNFAEATGHSGLRLLGYVPNPLTPVLKQLGAELSIEDHDLHHRRGWKGSFNYGKQTRLWDRVFGTCTDRIECLDENVDWNHKASIPWF</sequence>
<evidence type="ECO:0000256" key="1">
    <source>
        <dbReference type="ARBA" id="ARBA00004370"/>
    </source>
</evidence>
<protein>
    <submittedName>
        <fullName evidence="7">Fatty acid hydroxylase</fullName>
    </submittedName>
</protein>
<feature type="transmembrane region" description="Helical" evidence="5">
    <location>
        <begin position="154"/>
        <end position="173"/>
    </location>
</feature>
<name>A0A167LNM1_CORFA</name>
<dbReference type="OrthoDB" id="6354873at2759"/>
<evidence type="ECO:0000256" key="5">
    <source>
        <dbReference type="SAM" id="Phobius"/>
    </source>
</evidence>
<feature type="transmembrane region" description="Helical" evidence="5">
    <location>
        <begin position="92"/>
        <end position="113"/>
    </location>
</feature>
<feature type="domain" description="Fatty acid hydroxylase" evidence="6">
    <location>
        <begin position="193"/>
        <end position="339"/>
    </location>
</feature>
<proteinExistence type="predicted"/>
<comment type="subcellular location">
    <subcellularLocation>
        <location evidence="1">Membrane</location>
    </subcellularLocation>
</comment>
<organism evidence="7 8">
    <name type="scientific">Cordyceps fumosorosea (strain ARSEF 2679)</name>
    <name type="common">Isaria fumosorosea</name>
    <dbReference type="NCBI Taxonomy" id="1081104"/>
    <lineage>
        <taxon>Eukaryota</taxon>
        <taxon>Fungi</taxon>
        <taxon>Dikarya</taxon>
        <taxon>Ascomycota</taxon>
        <taxon>Pezizomycotina</taxon>
        <taxon>Sordariomycetes</taxon>
        <taxon>Hypocreomycetidae</taxon>
        <taxon>Hypocreales</taxon>
        <taxon>Cordycipitaceae</taxon>
        <taxon>Cordyceps</taxon>
    </lineage>
</organism>
<keyword evidence="2 5" id="KW-0812">Transmembrane</keyword>
<gene>
    <name evidence="7" type="ORF">ISF_08916</name>
</gene>
<dbReference type="EMBL" id="AZHB01000037">
    <property type="protein sequence ID" value="OAA53302.1"/>
    <property type="molecule type" value="Genomic_DNA"/>
</dbReference>
<dbReference type="AlphaFoldDB" id="A0A167LNM1"/>